<dbReference type="GO" id="GO:0016787">
    <property type="term" value="F:hydrolase activity"/>
    <property type="evidence" value="ECO:0007669"/>
    <property type="project" value="UniProtKB-KW"/>
</dbReference>
<keyword evidence="1" id="KW-0378">Hydrolase</keyword>
<gene>
    <name evidence="1" type="ORF">PI95_034310</name>
</gene>
<dbReference type="SUPFAM" id="SSF56601">
    <property type="entry name" value="beta-lactamase/transpeptidase-like"/>
    <property type="match status" value="1"/>
</dbReference>
<protein>
    <submittedName>
        <fullName evidence="1">Serine hydrolase</fullName>
    </submittedName>
</protein>
<dbReference type="AlphaFoldDB" id="A0A846HMH4"/>
<dbReference type="Gene3D" id="3.40.710.10">
    <property type="entry name" value="DD-peptidase/beta-lactamase superfamily"/>
    <property type="match status" value="1"/>
</dbReference>
<organism evidence="1 2">
    <name type="scientific">Hassallia byssoidea VB512170</name>
    <dbReference type="NCBI Taxonomy" id="1304833"/>
    <lineage>
        <taxon>Bacteria</taxon>
        <taxon>Bacillati</taxon>
        <taxon>Cyanobacteriota</taxon>
        <taxon>Cyanophyceae</taxon>
        <taxon>Nostocales</taxon>
        <taxon>Tolypothrichaceae</taxon>
        <taxon>Hassallia</taxon>
    </lineage>
</organism>
<comment type="caution">
    <text evidence="1">The sequence shown here is derived from an EMBL/GenBank/DDBJ whole genome shotgun (WGS) entry which is preliminary data.</text>
</comment>
<dbReference type="InterPro" id="IPR012338">
    <property type="entry name" value="Beta-lactam/transpept-like"/>
</dbReference>
<proteinExistence type="predicted"/>
<evidence type="ECO:0000313" key="1">
    <source>
        <dbReference type="EMBL" id="NEU77404.1"/>
    </source>
</evidence>
<accession>A0A846HMH4</accession>
<name>A0A846HMH4_9CYAN</name>
<sequence>MKYRYLFIPLFLPTLCFGQDANIAQTEQAKTALHQANTGKIFFTEKHINNEILAPEDFLRNYKLTHKSNLFFVAFFNNSLTNYKHQLLPEFSKDTLFKLGNYQFTIFIDNKLTYQSNLIPGAPQEKNQDVDTYLNRPFIDNENGQGTWSESFWNRFMNNGGDKLLTDGNHLLRMEIRPYVKTDSIKIGELMAAGELRIQVSRHSKIDIKNVRLNKIAPYKGIGVSNAYFDEKKIRQLKAAINEGIFKKINSVVVLKEGKILLEEYFNGEDRNSLHDPRSVGKSFVSTLIGISIKE</sequence>
<dbReference type="Proteomes" id="UP000031549">
    <property type="component" value="Unassembled WGS sequence"/>
</dbReference>
<dbReference type="RefSeq" id="WP_201280724.1">
    <property type="nucleotide sequence ID" value="NZ_JTCM02000192.1"/>
</dbReference>
<evidence type="ECO:0000313" key="2">
    <source>
        <dbReference type="Proteomes" id="UP000031549"/>
    </source>
</evidence>
<dbReference type="EMBL" id="JTCM02000192">
    <property type="protein sequence ID" value="NEU77404.1"/>
    <property type="molecule type" value="Genomic_DNA"/>
</dbReference>
<reference evidence="1 2" key="1">
    <citation type="journal article" date="2015" name="Genome Announc.">
        <title>Draft Genome Sequence of Cyanobacterium Hassallia byssoidea Strain VB512170, Isolated from Monuments in India.</title>
        <authorList>
            <person name="Singh D."/>
            <person name="Chandrababunaidu M.M."/>
            <person name="Panda A."/>
            <person name="Sen D."/>
            <person name="Bhattacharyya S."/>
            <person name="Adhikary S.P."/>
            <person name="Tripathy S."/>
        </authorList>
    </citation>
    <scope>NUCLEOTIDE SEQUENCE [LARGE SCALE GENOMIC DNA]</scope>
    <source>
        <strain evidence="1 2">VB512170</strain>
    </source>
</reference>
<keyword evidence="2" id="KW-1185">Reference proteome</keyword>
<feature type="non-terminal residue" evidence="1">
    <location>
        <position position="295"/>
    </location>
</feature>